<evidence type="ECO:0000313" key="4">
    <source>
        <dbReference type="EMBL" id="KAA1174660.1"/>
    </source>
</evidence>
<dbReference type="AlphaFoldDB" id="A0A5B0VIU8"/>
<keyword evidence="5" id="KW-1185">Reference proteome</keyword>
<dbReference type="RefSeq" id="WP_149599082.1">
    <property type="nucleotide sequence ID" value="NZ_VTUU01000002.1"/>
</dbReference>
<evidence type="ECO:0000256" key="1">
    <source>
        <dbReference type="ARBA" id="ARBA00022676"/>
    </source>
</evidence>
<dbReference type="SUPFAM" id="SSF53448">
    <property type="entry name" value="Nucleotide-diphospho-sugar transferases"/>
    <property type="match status" value="1"/>
</dbReference>
<evidence type="ECO:0000313" key="5">
    <source>
        <dbReference type="Proteomes" id="UP000323161"/>
    </source>
</evidence>
<dbReference type="GO" id="GO:0016758">
    <property type="term" value="F:hexosyltransferase activity"/>
    <property type="evidence" value="ECO:0007669"/>
    <property type="project" value="UniProtKB-ARBA"/>
</dbReference>
<accession>A0A5B0VIU8</accession>
<dbReference type="InterPro" id="IPR029044">
    <property type="entry name" value="Nucleotide-diphossugar_trans"/>
</dbReference>
<keyword evidence="2 4" id="KW-0808">Transferase</keyword>
<keyword evidence="1" id="KW-0328">Glycosyltransferase</keyword>
<dbReference type="PANTHER" id="PTHR22916:SF51">
    <property type="entry name" value="GLYCOSYLTRANSFERASE EPSH-RELATED"/>
    <property type="match status" value="1"/>
</dbReference>
<dbReference type="Gene3D" id="3.90.550.10">
    <property type="entry name" value="Spore Coat Polysaccharide Biosynthesis Protein SpsA, Chain A"/>
    <property type="match status" value="1"/>
</dbReference>
<dbReference type="Proteomes" id="UP000323161">
    <property type="component" value="Unassembled WGS sequence"/>
</dbReference>
<feature type="domain" description="Glycosyltransferase 2-like" evidence="3">
    <location>
        <begin position="8"/>
        <end position="171"/>
    </location>
</feature>
<comment type="caution">
    <text evidence="4">The sequence shown here is derived from an EMBL/GenBank/DDBJ whole genome shotgun (WGS) entry which is preliminary data.</text>
</comment>
<reference evidence="4 5" key="1">
    <citation type="submission" date="2019-08" db="EMBL/GenBank/DDBJ databases">
        <title>Marinobacter ZYF650 sp. nov., a marine bacterium isolated from seawater of the Mariana trench.</title>
        <authorList>
            <person name="Ahmad W."/>
        </authorList>
    </citation>
    <scope>NUCLEOTIDE SEQUENCE [LARGE SCALE GENOMIC DNA]</scope>
    <source>
        <strain evidence="4 5">ZYF650</strain>
    </source>
</reference>
<dbReference type="InterPro" id="IPR001173">
    <property type="entry name" value="Glyco_trans_2-like"/>
</dbReference>
<dbReference type="EMBL" id="VTUU01000002">
    <property type="protein sequence ID" value="KAA1174660.1"/>
    <property type="molecule type" value="Genomic_DNA"/>
</dbReference>
<dbReference type="Pfam" id="PF00535">
    <property type="entry name" value="Glycos_transf_2"/>
    <property type="match status" value="1"/>
</dbReference>
<protein>
    <submittedName>
        <fullName evidence="4">Glycosyltransferase</fullName>
    </submittedName>
</protein>
<proteinExistence type="predicted"/>
<organism evidence="4 5">
    <name type="scientific">Marinobacter salinexigens</name>
    <dbReference type="NCBI Taxonomy" id="2919747"/>
    <lineage>
        <taxon>Bacteria</taxon>
        <taxon>Pseudomonadati</taxon>
        <taxon>Pseudomonadota</taxon>
        <taxon>Gammaproteobacteria</taxon>
        <taxon>Pseudomonadales</taxon>
        <taxon>Marinobacteraceae</taxon>
        <taxon>Marinobacter</taxon>
    </lineage>
</organism>
<dbReference type="CDD" id="cd00761">
    <property type="entry name" value="Glyco_tranf_GTA_type"/>
    <property type="match status" value="1"/>
</dbReference>
<sequence>MSFSPQISVIVPVFNAGAQLVPSIESLLKQSLADIEIIIVNDASTDSSASVIDKLAEDNANILPVHLSVNKGVHEARLAGLAKSSAPWIGFLDADDFAKPGMFETLLSSAVDYDVDIVVCGSNRVTSQRKIIAPKVRFRRSEKVLVNTFDRFCAYEFGSGMLWNKLFKRSIIEPWFDLHFPWRQSINEDLLMNIGCFYQAKSVYLCKEVLHDYVLHESSATANIPISKAYVNTYRAAALAISNFSGLGDDTLSKIIDMYRIQLSWRCYQVDNAALILSYEKELREATDVINDVFPAALALLAARPRPPVVNVELALKSLFHRCLTAVGLR</sequence>
<evidence type="ECO:0000256" key="2">
    <source>
        <dbReference type="ARBA" id="ARBA00022679"/>
    </source>
</evidence>
<gene>
    <name evidence="4" type="ORF">FWJ25_04525</name>
</gene>
<evidence type="ECO:0000259" key="3">
    <source>
        <dbReference type="Pfam" id="PF00535"/>
    </source>
</evidence>
<name>A0A5B0VIU8_9GAMM</name>
<dbReference type="PANTHER" id="PTHR22916">
    <property type="entry name" value="GLYCOSYLTRANSFERASE"/>
    <property type="match status" value="1"/>
</dbReference>